<keyword evidence="3 5" id="KW-1133">Transmembrane helix</keyword>
<reference evidence="6 7" key="1">
    <citation type="submission" date="2017-03" db="EMBL/GenBank/DDBJ databases">
        <title>Genomes of endolithic fungi from Antarctica.</title>
        <authorList>
            <person name="Coleine C."/>
            <person name="Masonjones S."/>
            <person name="Stajich J.E."/>
        </authorList>
    </citation>
    <scope>NUCLEOTIDE SEQUENCE [LARGE SCALE GENOMIC DNA]</scope>
    <source>
        <strain evidence="6 7">CCFEE 5311</strain>
    </source>
</reference>
<evidence type="ECO:0000256" key="4">
    <source>
        <dbReference type="ARBA" id="ARBA00023136"/>
    </source>
</evidence>
<dbReference type="InterPro" id="IPR045863">
    <property type="entry name" value="CorA_TM1_TM2"/>
</dbReference>
<keyword evidence="2 5" id="KW-0812">Transmembrane</keyword>
<gene>
    <name evidence="6" type="ORF">B0A54_07572</name>
</gene>
<dbReference type="GO" id="GO:0046873">
    <property type="term" value="F:metal ion transmembrane transporter activity"/>
    <property type="evidence" value="ECO:0007669"/>
    <property type="project" value="InterPro"/>
</dbReference>
<accession>A0A4U0UXX2</accession>
<evidence type="ECO:0000256" key="3">
    <source>
        <dbReference type="ARBA" id="ARBA00022989"/>
    </source>
</evidence>
<dbReference type="OrthoDB" id="3231000at2759"/>
<organism evidence="6 7">
    <name type="scientific">Friedmanniomyces endolithicus</name>
    <dbReference type="NCBI Taxonomy" id="329885"/>
    <lineage>
        <taxon>Eukaryota</taxon>
        <taxon>Fungi</taxon>
        <taxon>Dikarya</taxon>
        <taxon>Ascomycota</taxon>
        <taxon>Pezizomycotina</taxon>
        <taxon>Dothideomycetes</taxon>
        <taxon>Dothideomycetidae</taxon>
        <taxon>Mycosphaerellales</taxon>
        <taxon>Teratosphaeriaceae</taxon>
        <taxon>Friedmanniomyces</taxon>
    </lineage>
</organism>
<evidence type="ECO:0000313" key="6">
    <source>
        <dbReference type="EMBL" id="TKA41051.1"/>
    </source>
</evidence>
<name>A0A4U0UXX2_9PEZI</name>
<dbReference type="AlphaFoldDB" id="A0A4U0UXX2"/>
<feature type="transmembrane region" description="Helical" evidence="5">
    <location>
        <begin position="401"/>
        <end position="419"/>
    </location>
</feature>
<sequence length="485" mass="55052">MATANAPISVTPSGYLANVIQRSMKVNVPWPEHQVPGVRPKVVYHSSTGGTKLSIASPEALVAIADDVHQQRVAVCVIENITPGWIEVLGTAWDIDPDFFVGHAFNPREEDHWAPQTKHIWSHQSSVRPQPRPFCNLLGTYTHHKSPFWRGPPYLWSLYEGAYFPRPSAERDRYRFQSRSRISYLRVHGSLYLILTDPPDSAHHQIVPYYPLRQSTLRLPYAAKSGGIVIAGLYEQEHFSLTVCFINFLAHPWHLEVLFGQPAALPVLPFLYLLSNSIWISNLRHLDSEIKRVSYVEIRNPDQKINDRLHDLRGDLADFRARVAETNTYIPLVLADHYDDFPIIKNRHHQSFYSPAENHQVLLDQAAKLESLLMDTFQIPMSSLNVRDSQISIEQARRGTLVAYLAFFYIPLAFVTGVFGMNIKEINGSPLSIWVCVVTLAVTIAVTAAGFLFYRSRLLVARTAKRGRTFLMAVYDSARVTRLTS</sequence>
<keyword evidence="4 5" id="KW-0472">Membrane</keyword>
<proteinExistence type="predicted"/>
<protein>
    <submittedName>
        <fullName evidence="6">Uncharacterized protein</fullName>
    </submittedName>
</protein>
<dbReference type="GO" id="GO:0016020">
    <property type="term" value="C:membrane"/>
    <property type="evidence" value="ECO:0007669"/>
    <property type="project" value="UniProtKB-SubCell"/>
</dbReference>
<feature type="transmembrane region" description="Helical" evidence="5">
    <location>
        <begin position="253"/>
        <end position="274"/>
    </location>
</feature>
<evidence type="ECO:0000256" key="5">
    <source>
        <dbReference type="SAM" id="Phobius"/>
    </source>
</evidence>
<feature type="transmembrane region" description="Helical" evidence="5">
    <location>
        <begin position="431"/>
        <end position="454"/>
    </location>
</feature>
<evidence type="ECO:0000256" key="2">
    <source>
        <dbReference type="ARBA" id="ARBA00022692"/>
    </source>
</evidence>
<comment type="caution">
    <text evidence="6">The sequence shown here is derived from an EMBL/GenBank/DDBJ whole genome shotgun (WGS) entry which is preliminary data.</text>
</comment>
<dbReference type="SUPFAM" id="SSF144083">
    <property type="entry name" value="Magnesium transport protein CorA, transmembrane region"/>
    <property type="match status" value="1"/>
</dbReference>
<evidence type="ECO:0000313" key="7">
    <source>
        <dbReference type="Proteomes" id="UP000310066"/>
    </source>
</evidence>
<comment type="subcellular location">
    <subcellularLocation>
        <location evidence="1">Membrane</location>
        <topology evidence="1">Multi-pass membrane protein</topology>
    </subcellularLocation>
</comment>
<dbReference type="InterPro" id="IPR002523">
    <property type="entry name" value="MgTranspt_CorA/ZnTranspt_ZntB"/>
</dbReference>
<dbReference type="STRING" id="329885.A0A4U0UXX2"/>
<dbReference type="Gene3D" id="1.20.58.340">
    <property type="entry name" value="Magnesium transport protein CorA, transmembrane region"/>
    <property type="match status" value="1"/>
</dbReference>
<dbReference type="Proteomes" id="UP000310066">
    <property type="component" value="Unassembled WGS sequence"/>
</dbReference>
<dbReference type="Pfam" id="PF01544">
    <property type="entry name" value="CorA"/>
    <property type="match status" value="1"/>
</dbReference>
<dbReference type="EMBL" id="NAJP01000029">
    <property type="protein sequence ID" value="TKA41051.1"/>
    <property type="molecule type" value="Genomic_DNA"/>
</dbReference>
<evidence type="ECO:0000256" key="1">
    <source>
        <dbReference type="ARBA" id="ARBA00004141"/>
    </source>
</evidence>